<sequence length="108" mass="11625">MLQGVDARSITFRRYREILASLVVDMGGDPTEAQTQIARRAASLSIWCEDQDTAAANGTPIDIGAYTTASNSLRRLLESLGLERKAKNVTPTLAQYAARKAAEKGQAA</sequence>
<keyword evidence="2" id="KW-1185">Reference proteome</keyword>
<organism evidence="1 2">
    <name type="scientific">Sphingobium rhizovicinum</name>
    <dbReference type="NCBI Taxonomy" id="432308"/>
    <lineage>
        <taxon>Bacteria</taxon>
        <taxon>Pseudomonadati</taxon>
        <taxon>Pseudomonadota</taxon>
        <taxon>Alphaproteobacteria</taxon>
        <taxon>Sphingomonadales</taxon>
        <taxon>Sphingomonadaceae</taxon>
        <taxon>Sphingobium</taxon>
    </lineage>
</organism>
<dbReference type="RefSeq" id="WP_380793981.1">
    <property type="nucleotide sequence ID" value="NZ_JBHRVU010000004.1"/>
</dbReference>
<proteinExistence type="predicted"/>
<dbReference type="EMBL" id="JBHRVU010000004">
    <property type="protein sequence ID" value="MFC3440753.1"/>
    <property type="molecule type" value="Genomic_DNA"/>
</dbReference>
<evidence type="ECO:0000313" key="1">
    <source>
        <dbReference type="EMBL" id="MFC3440753.1"/>
    </source>
</evidence>
<name>A0ABV7NC45_9SPHN</name>
<gene>
    <name evidence="1" type="ORF">ACFOKF_05985</name>
</gene>
<evidence type="ECO:0000313" key="2">
    <source>
        <dbReference type="Proteomes" id="UP001595681"/>
    </source>
</evidence>
<accession>A0ABV7NC45</accession>
<reference evidence="2" key="1">
    <citation type="journal article" date="2019" name="Int. J. Syst. Evol. Microbiol.">
        <title>The Global Catalogue of Microorganisms (GCM) 10K type strain sequencing project: providing services to taxonomists for standard genome sequencing and annotation.</title>
        <authorList>
            <consortium name="The Broad Institute Genomics Platform"/>
            <consortium name="The Broad Institute Genome Sequencing Center for Infectious Disease"/>
            <person name="Wu L."/>
            <person name="Ma J."/>
        </authorList>
    </citation>
    <scope>NUCLEOTIDE SEQUENCE [LARGE SCALE GENOMIC DNA]</scope>
    <source>
        <strain evidence="2">CCM 7491</strain>
    </source>
</reference>
<comment type="caution">
    <text evidence="1">The sequence shown here is derived from an EMBL/GenBank/DDBJ whole genome shotgun (WGS) entry which is preliminary data.</text>
</comment>
<protein>
    <submittedName>
        <fullName evidence="1">Uncharacterized protein</fullName>
    </submittedName>
</protein>
<dbReference type="Proteomes" id="UP001595681">
    <property type="component" value="Unassembled WGS sequence"/>
</dbReference>